<dbReference type="PANTHER" id="PTHR43280:SF10">
    <property type="entry name" value="REGULATORY PROTEIN POCR"/>
    <property type="match status" value="1"/>
</dbReference>
<keyword evidence="3" id="KW-0804">Transcription</keyword>
<evidence type="ECO:0000313" key="6">
    <source>
        <dbReference type="Proteomes" id="UP000632125"/>
    </source>
</evidence>
<dbReference type="InterPro" id="IPR009057">
    <property type="entry name" value="Homeodomain-like_sf"/>
</dbReference>
<dbReference type="Gene3D" id="2.60.120.280">
    <property type="entry name" value="Regulatory protein AraC"/>
    <property type="match status" value="1"/>
</dbReference>
<dbReference type="AlphaFoldDB" id="A0A927H3W9"/>
<dbReference type="InterPro" id="IPR018060">
    <property type="entry name" value="HTH_AraC"/>
</dbReference>
<evidence type="ECO:0000259" key="4">
    <source>
        <dbReference type="PROSITE" id="PS01124"/>
    </source>
</evidence>
<dbReference type="PRINTS" id="PR00032">
    <property type="entry name" value="HTHARAC"/>
</dbReference>
<dbReference type="Pfam" id="PF12833">
    <property type="entry name" value="HTH_18"/>
    <property type="match status" value="1"/>
</dbReference>
<dbReference type="PANTHER" id="PTHR43280">
    <property type="entry name" value="ARAC-FAMILY TRANSCRIPTIONAL REGULATOR"/>
    <property type="match status" value="1"/>
</dbReference>
<feature type="domain" description="HTH araC/xylS-type" evidence="4">
    <location>
        <begin position="179"/>
        <end position="277"/>
    </location>
</feature>
<dbReference type="PROSITE" id="PS01124">
    <property type="entry name" value="HTH_ARAC_FAMILY_2"/>
    <property type="match status" value="1"/>
</dbReference>
<evidence type="ECO:0000256" key="2">
    <source>
        <dbReference type="ARBA" id="ARBA00023125"/>
    </source>
</evidence>
<dbReference type="SMART" id="SM00342">
    <property type="entry name" value="HTH_ARAC"/>
    <property type="match status" value="1"/>
</dbReference>
<evidence type="ECO:0000313" key="5">
    <source>
        <dbReference type="EMBL" id="MBD2867305.1"/>
    </source>
</evidence>
<dbReference type="GO" id="GO:0003700">
    <property type="term" value="F:DNA-binding transcription factor activity"/>
    <property type="evidence" value="ECO:0007669"/>
    <property type="project" value="InterPro"/>
</dbReference>
<dbReference type="GO" id="GO:0043565">
    <property type="term" value="F:sequence-specific DNA binding"/>
    <property type="evidence" value="ECO:0007669"/>
    <property type="project" value="InterPro"/>
</dbReference>
<keyword evidence="2" id="KW-0238">DNA-binding</keyword>
<dbReference type="InterPro" id="IPR037923">
    <property type="entry name" value="HTH-like"/>
</dbReference>
<sequence length="280" mass="32509">MNDLIGKKHSLENDAFAIQHMRRSSSSAMPRAHSHSFYELYCLLEGERVYLMNGKVYTAQKGDVVVVIPYDLHSTASSQVEFFERVLIHFTPSFLRGEDERLLQLPPFQESTLLRIPGKEQPEIERLLVQMVAECKEEQPFSKQYVRHLLAELLIRLNRMHAVSPAAPGSNHPMHQKVSEITTYIHSHYREALTLEQMAKQFYISPAYLSRVFLKLTGIHIGEYVRVVRIREAQKLLRTTRLKVHVIAEQVGFEHISHFNKTFKKVAGITPVRYRQTHSY</sequence>
<reference evidence="5" key="1">
    <citation type="submission" date="2020-09" db="EMBL/GenBank/DDBJ databases">
        <title>A novel bacterium of genus Paenibacillus, isolated from South China Sea.</title>
        <authorList>
            <person name="Huang H."/>
            <person name="Mo K."/>
            <person name="Hu Y."/>
        </authorList>
    </citation>
    <scope>NUCLEOTIDE SEQUENCE</scope>
    <source>
        <strain evidence="5">IB182493</strain>
    </source>
</reference>
<dbReference type="Pfam" id="PF02311">
    <property type="entry name" value="AraC_binding"/>
    <property type="match status" value="1"/>
</dbReference>
<comment type="caution">
    <text evidence="5">The sequence shown here is derived from an EMBL/GenBank/DDBJ whole genome shotgun (WGS) entry which is preliminary data.</text>
</comment>
<dbReference type="InterPro" id="IPR018062">
    <property type="entry name" value="HTH_AraC-typ_CS"/>
</dbReference>
<dbReference type="EMBL" id="JACXIY010000002">
    <property type="protein sequence ID" value="MBD2867305.1"/>
    <property type="molecule type" value="Genomic_DNA"/>
</dbReference>
<gene>
    <name evidence="5" type="ORF">IDH41_01850</name>
</gene>
<protein>
    <submittedName>
        <fullName evidence="5">AraC family transcriptional regulator</fullName>
    </submittedName>
</protein>
<evidence type="ECO:0000256" key="3">
    <source>
        <dbReference type="ARBA" id="ARBA00023163"/>
    </source>
</evidence>
<accession>A0A927H3W9</accession>
<evidence type="ECO:0000256" key="1">
    <source>
        <dbReference type="ARBA" id="ARBA00023015"/>
    </source>
</evidence>
<dbReference type="Proteomes" id="UP000632125">
    <property type="component" value="Unassembled WGS sequence"/>
</dbReference>
<keyword evidence="1" id="KW-0805">Transcription regulation</keyword>
<dbReference type="SUPFAM" id="SSF46689">
    <property type="entry name" value="Homeodomain-like"/>
    <property type="match status" value="2"/>
</dbReference>
<keyword evidence="6" id="KW-1185">Reference proteome</keyword>
<dbReference type="PROSITE" id="PS00041">
    <property type="entry name" value="HTH_ARAC_FAMILY_1"/>
    <property type="match status" value="1"/>
</dbReference>
<proteinExistence type="predicted"/>
<dbReference type="SUPFAM" id="SSF51215">
    <property type="entry name" value="Regulatory protein AraC"/>
    <property type="match status" value="1"/>
</dbReference>
<dbReference type="InterPro" id="IPR003313">
    <property type="entry name" value="AraC-bd"/>
</dbReference>
<organism evidence="5 6">
    <name type="scientific">Paenibacillus arenilitoris</name>
    <dbReference type="NCBI Taxonomy" id="2772299"/>
    <lineage>
        <taxon>Bacteria</taxon>
        <taxon>Bacillati</taxon>
        <taxon>Bacillota</taxon>
        <taxon>Bacilli</taxon>
        <taxon>Bacillales</taxon>
        <taxon>Paenibacillaceae</taxon>
        <taxon>Paenibacillus</taxon>
    </lineage>
</organism>
<dbReference type="Gene3D" id="1.10.10.60">
    <property type="entry name" value="Homeodomain-like"/>
    <property type="match status" value="2"/>
</dbReference>
<dbReference type="InterPro" id="IPR020449">
    <property type="entry name" value="Tscrpt_reg_AraC-type_HTH"/>
</dbReference>
<name>A0A927H3W9_9BACL</name>
<dbReference type="RefSeq" id="WP_190857778.1">
    <property type="nucleotide sequence ID" value="NZ_JACXIY010000002.1"/>
</dbReference>